<dbReference type="Pfam" id="PF00005">
    <property type="entry name" value="ABC_tran"/>
    <property type="match status" value="1"/>
</dbReference>
<keyword evidence="11" id="KW-0614">Plasmid</keyword>
<geneLocation type="plasmid" evidence="13">
    <name>p15unnamed</name>
</geneLocation>
<keyword evidence="5 12" id="KW-0067">ATP-binding</keyword>
<evidence type="ECO:0000256" key="1">
    <source>
        <dbReference type="ARBA" id="ARBA00004651"/>
    </source>
</evidence>
<keyword evidence="16" id="KW-1185">Reference proteome</keyword>
<accession>A0A2K1FVV9</accession>
<dbReference type="EMBL" id="POWG01000027">
    <property type="protein sequence ID" value="PNQ96677.1"/>
    <property type="molecule type" value="Genomic_DNA"/>
</dbReference>
<dbReference type="InterPro" id="IPR003593">
    <property type="entry name" value="AAA+_ATPase"/>
</dbReference>
<geneLocation type="plasmid" evidence="11 14">
    <name>AbAZ39_p4</name>
</geneLocation>
<reference evidence="12 16" key="3">
    <citation type="submission" date="2024-11" db="EMBL/GenBank/DDBJ databases">
        <title>Draft genome sequences of two bacteria associated to sugarcane roots in Colombia.</title>
        <authorList>
            <person name="Pardo-Diaz S."/>
            <person name="Masmela-Mendoza J."/>
            <person name="Delgadillo-Duran P."/>
            <person name="Bautista E.J."/>
            <person name="Rojas-Tapias D.F."/>
        </authorList>
    </citation>
    <scope>NUCLEOTIDE SEQUENCE [LARGE SCALE GENOMIC DNA]</scope>
    <source>
        <strain evidence="12 16">Ap18</strain>
    </source>
</reference>
<dbReference type="Proteomes" id="UP000236268">
    <property type="component" value="Unassembled WGS sequence"/>
</dbReference>
<feature type="transmembrane region" description="Helical" evidence="8">
    <location>
        <begin position="255"/>
        <end position="276"/>
    </location>
</feature>
<keyword evidence="2" id="KW-0813">Transport</keyword>
<comment type="subcellular location">
    <subcellularLocation>
        <location evidence="1">Cell membrane</location>
        <topology evidence="1">Multi-pass membrane protein</topology>
    </subcellularLocation>
</comment>
<evidence type="ECO:0000313" key="14">
    <source>
        <dbReference type="Proteomes" id="UP000027186"/>
    </source>
</evidence>
<dbReference type="RefSeq" id="WP_040138236.1">
    <property type="nucleotide sequence ID" value="NZ_CP007797.1"/>
</dbReference>
<evidence type="ECO:0000259" key="10">
    <source>
        <dbReference type="PROSITE" id="PS50929"/>
    </source>
</evidence>
<evidence type="ECO:0000256" key="3">
    <source>
        <dbReference type="ARBA" id="ARBA00022692"/>
    </source>
</evidence>
<dbReference type="GO" id="GO:0005524">
    <property type="term" value="F:ATP binding"/>
    <property type="evidence" value="ECO:0007669"/>
    <property type="project" value="UniProtKB-KW"/>
</dbReference>
<dbReference type="GO" id="GO:0016887">
    <property type="term" value="F:ATP hydrolysis activity"/>
    <property type="evidence" value="ECO:0007669"/>
    <property type="project" value="InterPro"/>
</dbReference>
<evidence type="ECO:0000256" key="8">
    <source>
        <dbReference type="SAM" id="Phobius"/>
    </source>
</evidence>
<dbReference type="Gene3D" id="1.20.1560.10">
    <property type="entry name" value="ABC transporter type 1, transmembrane domain"/>
    <property type="match status" value="1"/>
</dbReference>
<evidence type="ECO:0000313" key="16">
    <source>
        <dbReference type="Proteomes" id="UP001628281"/>
    </source>
</evidence>
<dbReference type="Gene3D" id="3.40.50.300">
    <property type="entry name" value="P-loop containing nucleotide triphosphate hydrolases"/>
    <property type="match status" value="1"/>
</dbReference>
<name>A0A060DRN3_9PROT</name>
<sequence>MSGSNTDTIPDRPGRFLLRYIRRRPWSFGGLFSVIVAAAGCAVAVQYGMKLLIDAMASPDRAAADVWTPLGLFLGFIAAENVLWRLGGWLGCRTVLATGVDMRLDLFRHLTGHSMRYFSEHLAGSLGNRIAATENAATTIFRTLTWSIVPPVTDFLGAVLVLLTIHWGMAAALVMFAVVVAVAIVGLGLRGRTVHHAFAEQSARTNGELVDVVSNVWTVKAFSARGRERERLRQAFTVEAGAHRRSWMHLEKTRVVHDVCLWVMAGSMLLWALLLWRDGTITTGDVVIVSALTFRILHGSRDLAFALVTATQQVSAIDESLRVIARPHDVLDPVPAEPATPGGGAIAFERVSYRYPEGRKVLEDFSLTIPAGQKVGLVGPSGAGKSTIISLIQRLDDVQRGDILIDGQPLTALAQDDLRAKIAVVPQDIALFHRPILENIRYGRPDASDEEVFEAARHAFCDGFIRQLPEGYGTLVGERGVRLSGGQRQRLGIARAFLKNAPILILDEATSALDTQSEQEIQAALADLAEGRTVVAVAHRLSTVSAFDRVLVLVDGRIAEDGHPTELRRRGGLFNSLWQLQAQGFAAE</sequence>
<feature type="transmembrane region" description="Helical" evidence="8">
    <location>
        <begin position="25"/>
        <end position="46"/>
    </location>
</feature>
<gene>
    <name evidence="11" type="ORF">ABAZ39_32075</name>
    <name evidence="12" type="ORF">ACJ41P_17305</name>
    <name evidence="13" type="ORF">C1S70_22470</name>
</gene>
<dbReference type="PROSITE" id="PS50929">
    <property type="entry name" value="ABC_TM1F"/>
    <property type="match status" value="1"/>
</dbReference>
<evidence type="ECO:0000256" key="7">
    <source>
        <dbReference type="ARBA" id="ARBA00023136"/>
    </source>
</evidence>
<evidence type="ECO:0000256" key="5">
    <source>
        <dbReference type="ARBA" id="ARBA00022840"/>
    </source>
</evidence>
<dbReference type="AlphaFoldDB" id="A0A060DRN3"/>
<dbReference type="PROSITE" id="PS00211">
    <property type="entry name" value="ABC_TRANSPORTER_1"/>
    <property type="match status" value="1"/>
</dbReference>
<dbReference type="InterPro" id="IPR027417">
    <property type="entry name" value="P-loop_NTPase"/>
</dbReference>
<evidence type="ECO:0000256" key="4">
    <source>
        <dbReference type="ARBA" id="ARBA00022741"/>
    </source>
</evidence>
<dbReference type="GO" id="GO:0005886">
    <property type="term" value="C:plasma membrane"/>
    <property type="evidence" value="ECO:0007669"/>
    <property type="project" value="UniProtKB-SubCell"/>
</dbReference>
<accession>A0A060DRN3</accession>
<dbReference type="SUPFAM" id="SSF52540">
    <property type="entry name" value="P-loop containing nucleoside triphosphate hydrolases"/>
    <property type="match status" value="1"/>
</dbReference>
<dbReference type="GO" id="GO:0034040">
    <property type="term" value="F:ATPase-coupled lipid transmembrane transporter activity"/>
    <property type="evidence" value="ECO:0007669"/>
    <property type="project" value="TreeGrafter"/>
</dbReference>
<organism evidence="11 14">
    <name type="scientific">Azospirillum argentinense</name>
    <dbReference type="NCBI Taxonomy" id="2970906"/>
    <lineage>
        <taxon>Bacteria</taxon>
        <taxon>Pseudomonadati</taxon>
        <taxon>Pseudomonadota</taxon>
        <taxon>Alphaproteobacteria</taxon>
        <taxon>Rhodospirillales</taxon>
        <taxon>Azospirillaceae</taxon>
        <taxon>Azospirillum</taxon>
    </lineage>
</organism>
<reference evidence="13 15" key="2">
    <citation type="submission" date="2018-01" db="EMBL/GenBank/DDBJ databases">
        <title>Whole genome sequence of Azospirillum brasilense REC3 isolated from strawberry roots.</title>
        <authorList>
            <person name="Fontana C.A."/>
            <person name="Salazar S.M."/>
            <person name="Bassi D."/>
            <person name="Puglisi E."/>
            <person name="Lovaisa N.C."/>
            <person name="Toffoli L.M."/>
            <person name="Pedraza R."/>
            <person name="Cocconcelli P.S."/>
        </authorList>
    </citation>
    <scope>NUCLEOTIDE SEQUENCE [LARGE SCALE GENOMIC DNA]</scope>
    <source>
        <strain evidence="13 15">REC3</strain>
        <plasmid evidence="13">p15unnamed</plasmid>
    </source>
</reference>
<dbReference type="PANTHER" id="PTHR24221:SF632">
    <property type="entry name" value="ATP-DEPENDENT LIPID A-CORE FLIPPASE"/>
    <property type="match status" value="1"/>
</dbReference>
<dbReference type="KEGG" id="abq:ABAZ39_32075"/>
<evidence type="ECO:0000313" key="11">
    <source>
        <dbReference type="EMBL" id="AIB16486.1"/>
    </source>
</evidence>
<dbReference type="EMBL" id="JBJLSN010000024">
    <property type="protein sequence ID" value="MFL7902897.1"/>
    <property type="molecule type" value="Genomic_DNA"/>
</dbReference>
<dbReference type="InterPro" id="IPR039421">
    <property type="entry name" value="Type_1_exporter"/>
</dbReference>
<reference evidence="11 14" key="1">
    <citation type="journal article" date="2014" name="Genome Announc.">
        <title>Complete Genome Sequence of the Model Rhizosphere Strain Azospirillum brasilense Az39, Successfully Applied in Agriculture.</title>
        <authorList>
            <person name="Rivera D."/>
            <person name="Revale S."/>
            <person name="Molina R."/>
            <person name="Gualpa J."/>
            <person name="Puente M."/>
            <person name="Maroniche G."/>
            <person name="Paris G."/>
            <person name="Baker D."/>
            <person name="Clavijo B."/>
            <person name="McLay K."/>
            <person name="Spaepen S."/>
            <person name="Perticari A."/>
            <person name="Vazquez M."/>
            <person name="Wisniewski-Dye F."/>
            <person name="Watkins C."/>
            <person name="Martinez-Abarca F."/>
            <person name="Vanderleyden J."/>
            <person name="Cassan F."/>
        </authorList>
    </citation>
    <scope>NUCLEOTIDE SEQUENCE [LARGE SCALE GENOMIC DNA]</scope>
    <source>
        <strain evidence="11 14">Az39</strain>
        <plasmid evidence="11">AbAZ39_p4</plasmid>
    </source>
</reference>
<feature type="domain" description="ABC transporter" evidence="9">
    <location>
        <begin position="346"/>
        <end position="580"/>
    </location>
</feature>
<dbReference type="GO" id="GO:0140359">
    <property type="term" value="F:ABC-type transporter activity"/>
    <property type="evidence" value="ECO:0007669"/>
    <property type="project" value="InterPro"/>
</dbReference>
<evidence type="ECO:0000256" key="6">
    <source>
        <dbReference type="ARBA" id="ARBA00022989"/>
    </source>
</evidence>
<feature type="domain" description="ABC transmembrane type-1" evidence="10">
    <location>
        <begin position="36"/>
        <end position="312"/>
    </location>
</feature>
<dbReference type="InterPro" id="IPR003439">
    <property type="entry name" value="ABC_transporter-like_ATP-bd"/>
</dbReference>
<protein>
    <submittedName>
        <fullName evidence="11 12">ABC transporter</fullName>
    </submittedName>
</protein>
<dbReference type="InterPro" id="IPR011527">
    <property type="entry name" value="ABC1_TM_dom"/>
</dbReference>
<feature type="transmembrane region" description="Helical" evidence="8">
    <location>
        <begin position="66"/>
        <end position="84"/>
    </location>
</feature>
<evidence type="ECO:0000313" key="15">
    <source>
        <dbReference type="Proteomes" id="UP000236268"/>
    </source>
</evidence>
<dbReference type="InterPro" id="IPR036640">
    <property type="entry name" value="ABC1_TM_sf"/>
</dbReference>
<dbReference type="EMBL" id="CP007797">
    <property type="protein sequence ID" value="AIB16486.1"/>
    <property type="molecule type" value="Genomic_DNA"/>
</dbReference>
<keyword evidence="3 8" id="KW-0812">Transmembrane</keyword>
<keyword evidence="4" id="KW-0547">Nucleotide-binding</keyword>
<dbReference type="PROSITE" id="PS50893">
    <property type="entry name" value="ABC_TRANSPORTER_2"/>
    <property type="match status" value="1"/>
</dbReference>
<dbReference type="InterPro" id="IPR017871">
    <property type="entry name" value="ABC_transporter-like_CS"/>
</dbReference>
<evidence type="ECO:0000313" key="12">
    <source>
        <dbReference type="EMBL" id="MFL7902897.1"/>
    </source>
</evidence>
<evidence type="ECO:0000256" key="2">
    <source>
        <dbReference type="ARBA" id="ARBA00022448"/>
    </source>
</evidence>
<feature type="transmembrane region" description="Helical" evidence="8">
    <location>
        <begin position="169"/>
        <end position="189"/>
    </location>
</feature>
<keyword evidence="6 8" id="KW-1133">Transmembrane helix</keyword>
<proteinExistence type="predicted"/>
<feature type="transmembrane region" description="Helical" evidence="8">
    <location>
        <begin position="144"/>
        <end position="163"/>
    </location>
</feature>
<dbReference type="Proteomes" id="UP000027186">
    <property type="component" value="Plasmid AbAZ39_p4"/>
</dbReference>
<dbReference type="PANTHER" id="PTHR24221">
    <property type="entry name" value="ATP-BINDING CASSETTE SUB-FAMILY B"/>
    <property type="match status" value="1"/>
</dbReference>
<dbReference type="SUPFAM" id="SSF90123">
    <property type="entry name" value="ABC transporter transmembrane region"/>
    <property type="match status" value="1"/>
</dbReference>
<dbReference type="SMART" id="SM00382">
    <property type="entry name" value="AAA"/>
    <property type="match status" value="1"/>
</dbReference>
<dbReference type="OrthoDB" id="5288404at2"/>
<dbReference type="Pfam" id="PF00664">
    <property type="entry name" value="ABC_membrane"/>
    <property type="match status" value="1"/>
</dbReference>
<dbReference type="FunFam" id="3.40.50.300:FF:000287">
    <property type="entry name" value="Multidrug ABC transporter ATP-binding protein"/>
    <property type="match status" value="1"/>
</dbReference>
<evidence type="ECO:0000313" key="13">
    <source>
        <dbReference type="EMBL" id="PNQ96677.1"/>
    </source>
</evidence>
<evidence type="ECO:0000259" key="9">
    <source>
        <dbReference type="PROSITE" id="PS50893"/>
    </source>
</evidence>
<dbReference type="Proteomes" id="UP001628281">
    <property type="component" value="Unassembled WGS sequence"/>
</dbReference>
<keyword evidence="7 8" id="KW-0472">Membrane</keyword>